<reference evidence="3" key="1">
    <citation type="submission" date="2013-01" db="EMBL/GenBank/DDBJ databases">
        <title>Draft Genome Sequence of a Mulberry Tree, Morus notabilis C.K. Schneid.</title>
        <authorList>
            <person name="He N."/>
            <person name="Zhao S."/>
        </authorList>
    </citation>
    <scope>NUCLEOTIDE SEQUENCE</scope>
</reference>
<dbReference type="GO" id="GO:0006952">
    <property type="term" value="P:defense response"/>
    <property type="evidence" value="ECO:0007669"/>
    <property type="project" value="InterPro"/>
</dbReference>
<evidence type="ECO:0000313" key="2">
    <source>
        <dbReference type="EMBL" id="EXB76509.1"/>
    </source>
</evidence>
<dbReference type="SUPFAM" id="SSF52200">
    <property type="entry name" value="Toll/Interleukin receptor TIR domain"/>
    <property type="match status" value="1"/>
</dbReference>
<gene>
    <name evidence="2" type="ORF">L484_005201</name>
</gene>
<proteinExistence type="predicted"/>
<dbReference type="InterPro" id="IPR044974">
    <property type="entry name" value="Disease_R_plants"/>
</dbReference>
<dbReference type="PROSITE" id="PS51450">
    <property type="entry name" value="LRR"/>
    <property type="match status" value="1"/>
</dbReference>
<dbReference type="EMBL" id="KE344727">
    <property type="protein sequence ID" value="EXB76509.1"/>
    <property type="molecule type" value="Genomic_DNA"/>
</dbReference>
<keyword evidence="3" id="KW-1185">Reference proteome</keyword>
<dbReference type="InterPro" id="IPR032675">
    <property type="entry name" value="LRR_dom_sf"/>
</dbReference>
<feature type="domain" description="TIR" evidence="1">
    <location>
        <begin position="63"/>
        <end position="209"/>
    </location>
</feature>
<dbReference type="eggNOG" id="KOG3487">
    <property type="taxonomic scope" value="Eukaryota"/>
</dbReference>
<dbReference type="InterPro" id="IPR035897">
    <property type="entry name" value="Toll_tir_struct_dom_sf"/>
</dbReference>
<dbReference type="GO" id="GO:0006888">
    <property type="term" value="P:endoplasmic reticulum to Golgi vesicle-mediated transport"/>
    <property type="evidence" value="ECO:0007669"/>
    <property type="project" value="InterPro"/>
</dbReference>
<dbReference type="GO" id="GO:0005737">
    <property type="term" value="C:cytoplasm"/>
    <property type="evidence" value="ECO:0007669"/>
    <property type="project" value="GOC"/>
</dbReference>
<evidence type="ECO:0000259" key="1">
    <source>
        <dbReference type="PROSITE" id="PS50104"/>
    </source>
</evidence>
<dbReference type="SMART" id="SM00255">
    <property type="entry name" value="TIR"/>
    <property type="match status" value="1"/>
</dbReference>
<dbReference type="Gene3D" id="3.80.10.10">
    <property type="entry name" value="Ribonuclease Inhibitor"/>
    <property type="match status" value="2"/>
</dbReference>
<dbReference type="AlphaFoldDB" id="W9RXR5"/>
<organism evidence="2 3">
    <name type="scientific">Morus notabilis</name>
    <dbReference type="NCBI Taxonomy" id="981085"/>
    <lineage>
        <taxon>Eukaryota</taxon>
        <taxon>Viridiplantae</taxon>
        <taxon>Streptophyta</taxon>
        <taxon>Embryophyta</taxon>
        <taxon>Tracheophyta</taxon>
        <taxon>Spermatophyta</taxon>
        <taxon>Magnoliopsida</taxon>
        <taxon>eudicotyledons</taxon>
        <taxon>Gunneridae</taxon>
        <taxon>Pentapetalae</taxon>
        <taxon>rosids</taxon>
        <taxon>fabids</taxon>
        <taxon>Rosales</taxon>
        <taxon>Moraceae</taxon>
        <taxon>Moreae</taxon>
        <taxon>Morus</taxon>
    </lineage>
</organism>
<dbReference type="PANTHER" id="PTHR11017:SF479">
    <property type="entry name" value="DISEASE RESISTANCE PROTEIN (TIR-NBS-LRR CLASS) FAMILY"/>
    <property type="match status" value="1"/>
</dbReference>
<dbReference type="InterPro" id="IPR001611">
    <property type="entry name" value="Leu-rich_rpt"/>
</dbReference>
<dbReference type="Pfam" id="PF01582">
    <property type="entry name" value="TIR"/>
    <property type="match status" value="1"/>
</dbReference>
<dbReference type="Gene3D" id="3.30.450.70">
    <property type="match status" value="1"/>
</dbReference>
<dbReference type="PROSITE" id="PS50104">
    <property type="entry name" value="TIR"/>
    <property type="match status" value="1"/>
</dbReference>
<dbReference type="SUPFAM" id="SSF64356">
    <property type="entry name" value="SNARE-like"/>
    <property type="match status" value="1"/>
</dbReference>
<dbReference type="CDD" id="cd14825">
    <property type="entry name" value="TRAPPC2_sedlin"/>
    <property type="match status" value="1"/>
</dbReference>
<evidence type="ECO:0000313" key="3">
    <source>
        <dbReference type="Proteomes" id="UP000030645"/>
    </source>
</evidence>
<dbReference type="Proteomes" id="UP000030645">
    <property type="component" value="Unassembled WGS sequence"/>
</dbReference>
<dbReference type="SUPFAM" id="SSF52058">
    <property type="entry name" value="L domain-like"/>
    <property type="match status" value="1"/>
</dbReference>
<dbReference type="InterPro" id="IPR011012">
    <property type="entry name" value="Longin-like_dom_sf"/>
</dbReference>
<name>W9RXR5_9ROSA</name>
<protein>
    <submittedName>
        <fullName evidence="2">Protein SUPPRESSOR OF npr1-1, CONSTITUTIVE 1</fullName>
    </submittedName>
</protein>
<accession>W9RXR5</accession>
<dbReference type="STRING" id="981085.W9RXR5"/>
<dbReference type="GO" id="GO:0007165">
    <property type="term" value="P:signal transduction"/>
    <property type="evidence" value="ECO:0007669"/>
    <property type="project" value="InterPro"/>
</dbReference>
<sequence length="482" mass="54875">MATTACFIIVSRNDIPIYEAEVGSAPKREDAAQLHQFVLHAALDIVQDLAWTTSAMFLKAIDRFNDLVVSVYCPILLLASNWKQLTDEMILLNPLYLPGSRITSSHFDTKTKSLKKGDEISPALLKAIEESKLSMIIFSQNYASSSWCLDELNHVLKCKGKHHKQLVVPVFYHVDPSHVRKQNGSYGVAFARHEERLKDKMDKDFESLKVLDLSFSKNLIQVHDLSYAPNLEKILLNKCERLENFGSSLCNLQSLQTLSLSGCSCLDDFPELPSSIKFLDLSETAIEQVPSSVQRLSYLEIFYLRYCRRLKSLPISICDLSFLKWLHLRGCPMLEYLPEIGKPLECLEDLELSESGIRELHSSIGNLSHISSLFLHECKNLKVVPDDIYNLHLKILSFSDCPRLENLPPFSMVFLSLTELYVKNCNIFEIPDLLSLPSLQILKVEGTRIDRIPASIKQYSKLHDDIVIVNCKSFHPRLKLFT</sequence>
<dbReference type="InterPro" id="IPR000157">
    <property type="entry name" value="TIR_dom"/>
</dbReference>
<dbReference type="PANTHER" id="PTHR11017">
    <property type="entry name" value="LEUCINE-RICH REPEAT-CONTAINING PROTEIN"/>
    <property type="match status" value="1"/>
</dbReference>